<dbReference type="AlphaFoldDB" id="A0A8D2CZR3"/>
<evidence type="ECO:0000313" key="10">
    <source>
        <dbReference type="Proteomes" id="UP000694564"/>
    </source>
</evidence>
<sequence length="134" mass="15042">KDSVSLCVFVYHTHAGVSQSPRHRVTKRGQNVAFRCDPISQHNVLYWYRQTQGQGPEFLMNFQNKLAADTSGMPSERFSAERPEGSFSTLKIQPTEQGDSAVYLSTYLCASSLHSPVESLAFCTQTFLSPLRLH</sequence>
<dbReference type="Ensembl" id="ENSSVLT00005019049.1">
    <property type="protein sequence ID" value="ENSSVLP00005017123.1"/>
    <property type="gene ID" value="ENSSVLG00005013654.1"/>
</dbReference>
<evidence type="ECO:0000256" key="2">
    <source>
        <dbReference type="ARBA" id="ARBA00022859"/>
    </source>
</evidence>
<keyword evidence="7" id="KW-1279">T cell receptor</keyword>
<dbReference type="InterPro" id="IPR036179">
    <property type="entry name" value="Ig-like_dom_sf"/>
</dbReference>
<keyword evidence="1" id="KW-0732">Signal</keyword>
<keyword evidence="4" id="KW-1015">Disulfide bond</keyword>
<dbReference type="InterPro" id="IPR013106">
    <property type="entry name" value="Ig_V-set"/>
</dbReference>
<keyword evidence="5" id="KW-0675">Receptor</keyword>
<dbReference type="InterPro" id="IPR013783">
    <property type="entry name" value="Ig-like_fold"/>
</dbReference>
<evidence type="ECO:0000259" key="8">
    <source>
        <dbReference type="Pfam" id="PF07686"/>
    </source>
</evidence>
<accession>A0A8D2CZR3</accession>
<reference evidence="9" key="1">
    <citation type="submission" date="2025-08" db="UniProtKB">
        <authorList>
            <consortium name="Ensembl"/>
        </authorList>
    </citation>
    <scope>IDENTIFICATION</scope>
</reference>
<keyword evidence="6" id="KW-0393">Immunoglobulin domain</keyword>
<dbReference type="Pfam" id="PF07686">
    <property type="entry name" value="V-set"/>
    <property type="match status" value="1"/>
</dbReference>
<protein>
    <recommendedName>
        <fullName evidence="8">Immunoglobulin V-set domain-containing protein</fullName>
    </recommendedName>
</protein>
<dbReference type="OrthoDB" id="9631130at2759"/>
<evidence type="ECO:0000256" key="3">
    <source>
        <dbReference type="ARBA" id="ARBA00023130"/>
    </source>
</evidence>
<dbReference type="GeneTree" id="ENSGT00940000154460"/>
<keyword evidence="3" id="KW-1064">Adaptive immunity</keyword>
<evidence type="ECO:0000313" key="9">
    <source>
        <dbReference type="Ensembl" id="ENSSVLP00005017123.1"/>
    </source>
</evidence>
<keyword evidence="2" id="KW-0391">Immunity</keyword>
<dbReference type="GO" id="GO:0002250">
    <property type="term" value="P:adaptive immune response"/>
    <property type="evidence" value="ECO:0007669"/>
    <property type="project" value="UniProtKB-KW"/>
</dbReference>
<feature type="domain" description="Immunoglobulin V-set" evidence="8">
    <location>
        <begin position="19"/>
        <end position="104"/>
    </location>
</feature>
<proteinExistence type="predicted"/>
<organism evidence="9 10">
    <name type="scientific">Sciurus vulgaris</name>
    <name type="common">Eurasian red squirrel</name>
    <dbReference type="NCBI Taxonomy" id="55149"/>
    <lineage>
        <taxon>Eukaryota</taxon>
        <taxon>Metazoa</taxon>
        <taxon>Chordata</taxon>
        <taxon>Craniata</taxon>
        <taxon>Vertebrata</taxon>
        <taxon>Euteleostomi</taxon>
        <taxon>Mammalia</taxon>
        <taxon>Eutheria</taxon>
        <taxon>Euarchontoglires</taxon>
        <taxon>Glires</taxon>
        <taxon>Rodentia</taxon>
        <taxon>Sciuromorpha</taxon>
        <taxon>Sciuridae</taxon>
        <taxon>Sciurinae</taxon>
        <taxon>Sciurini</taxon>
        <taxon>Sciurus</taxon>
    </lineage>
</organism>
<name>A0A8D2CZR3_SCIVU</name>
<evidence type="ECO:0000256" key="5">
    <source>
        <dbReference type="ARBA" id="ARBA00023170"/>
    </source>
</evidence>
<dbReference type="FunFam" id="2.60.40.10:FF:002491">
    <property type="entry name" value="T cell receptor beta variable 12-4"/>
    <property type="match status" value="1"/>
</dbReference>
<keyword evidence="10" id="KW-1185">Reference proteome</keyword>
<evidence type="ECO:0000256" key="6">
    <source>
        <dbReference type="ARBA" id="ARBA00023319"/>
    </source>
</evidence>
<dbReference type="SUPFAM" id="SSF48726">
    <property type="entry name" value="Immunoglobulin"/>
    <property type="match status" value="1"/>
</dbReference>
<dbReference type="GO" id="GO:0007166">
    <property type="term" value="P:cell surface receptor signaling pathway"/>
    <property type="evidence" value="ECO:0007669"/>
    <property type="project" value="TreeGrafter"/>
</dbReference>
<dbReference type="Proteomes" id="UP000694564">
    <property type="component" value="Chromosome 8"/>
</dbReference>
<dbReference type="PANTHER" id="PTHR23268">
    <property type="entry name" value="T-CELL RECEPTOR BETA CHAIN"/>
    <property type="match status" value="1"/>
</dbReference>
<dbReference type="PANTHER" id="PTHR23268:SF20">
    <property type="entry name" value="T CELL RECEPTOR BETA VARIABLE 7-4-RELATED"/>
    <property type="match status" value="1"/>
</dbReference>
<dbReference type="InterPro" id="IPR050413">
    <property type="entry name" value="TCR_beta_variable"/>
</dbReference>
<dbReference type="Gene3D" id="2.60.40.10">
    <property type="entry name" value="Immunoglobulins"/>
    <property type="match status" value="1"/>
</dbReference>
<evidence type="ECO:0000256" key="7">
    <source>
        <dbReference type="ARBA" id="ARBA00043266"/>
    </source>
</evidence>
<evidence type="ECO:0000256" key="1">
    <source>
        <dbReference type="ARBA" id="ARBA00022729"/>
    </source>
</evidence>
<reference evidence="9" key="2">
    <citation type="submission" date="2025-09" db="UniProtKB">
        <authorList>
            <consortium name="Ensembl"/>
        </authorList>
    </citation>
    <scope>IDENTIFICATION</scope>
</reference>
<evidence type="ECO:0000256" key="4">
    <source>
        <dbReference type="ARBA" id="ARBA00023157"/>
    </source>
</evidence>
<dbReference type="GO" id="GO:0042101">
    <property type="term" value="C:T cell receptor complex"/>
    <property type="evidence" value="ECO:0007669"/>
    <property type="project" value="UniProtKB-KW"/>
</dbReference>